<name>A0A4Y3NGM7_PAEAU</name>
<evidence type="ECO:0000313" key="3">
    <source>
        <dbReference type="Proteomes" id="UP000317715"/>
    </source>
</evidence>
<dbReference type="Proteomes" id="UP000317715">
    <property type="component" value="Unassembled WGS sequence"/>
</dbReference>
<reference evidence="2 3" key="1">
    <citation type="submission" date="2019-06" db="EMBL/GenBank/DDBJ databases">
        <title>Whole genome shotgun sequence of Paenarthrobacter aurescens NBRC 12136.</title>
        <authorList>
            <person name="Hosoyama A."/>
            <person name="Uohara A."/>
            <person name="Ohji S."/>
            <person name="Ichikawa N."/>
        </authorList>
    </citation>
    <scope>NUCLEOTIDE SEQUENCE [LARGE SCALE GENOMIC DNA]</scope>
    <source>
        <strain evidence="2 3">NBRC 12136</strain>
    </source>
</reference>
<keyword evidence="3" id="KW-1185">Reference proteome</keyword>
<evidence type="ECO:0000313" key="2">
    <source>
        <dbReference type="EMBL" id="GEB21174.1"/>
    </source>
</evidence>
<accession>A0A4Y3NGM7</accession>
<keyword evidence="1" id="KW-1133">Transmembrane helix</keyword>
<evidence type="ECO:0000256" key="1">
    <source>
        <dbReference type="SAM" id="Phobius"/>
    </source>
</evidence>
<gene>
    <name evidence="2" type="ORF">AAU01_39290</name>
</gene>
<keyword evidence="1" id="KW-0472">Membrane</keyword>
<feature type="transmembrane region" description="Helical" evidence="1">
    <location>
        <begin position="125"/>
        <end position="144"/>
    </location>
</feature>
<feature type="transmembrane region" description="Helical" evidence="1">
    <location>
        <begin position="60"/>
        <end position="81"/>
    </location>
</feature>
<feature type="transmembrane region" description="Helical" evidence="1">
    <location>
        <begin position="12"/>
        <end position="34"/>
    </location>
</feature>
<comment type="caution">
    <text evidence="2">The sequence shown here is derived from an EMBL/GenBank/DDBJ whole genome shotgun (WGS) entry which is preliminary data.</text>
</comment>
<sequence>MPRPKLSPETPVYNPFIWAITLLPLLSVLLLLTWQPEFRMITTRQGVTTMDPFSMYTPGYFLLMGAGFLSYGLSVLFAFLDRQRLLKSGVVRPFHWAWAFLSAVVYLIGRSVIVNKVAPKRGLWPVWATIAVFVISMVITGIWMSNFMQSMYSQLGYSVST</sequence>
<dbReference type="AlphaFoldDB" id="A0A4Y3NGM7"/>
<dbReference type="EMBL" id="BJMD01000039">
    <property type="protein sequence ID" value="GEB21174.1"/>
    <property type="molecule type" value="Genomic_DNA"/>
</dbReference>
<feature type="transmembrane region" description="Helical" evidence="1">
    <location>
        <begin position="93"/>
        <end position="113"/>
    </location>
</feature>
<keyword evidence="1" id="KW-0812">Transmembrane</keyword>
<organism evidence="2 3">
    <name type="scientific">Paenarthrobacter aurescens</name>
    <name type="common">Arthrobacter aurescens</name>
    <dbReference type="NCBI Taxonomy" id="43663"/>
    <lineage>
        <taxon>Bacteria</taxon>
        <taxon>Bacillati</taxon>
        <taxon>Actinomycetota</taxon>
        <taxon>Actinomycetes</taxon>
        <taxon>Micrococcales</taxon>
        <taxon>Micrococcaceae</taxon>
        <taxon>Paenarthrobacter</taxon>
    </lineage>
</organism>
<proteinExistence type="predicted"/>
<protein>
    <submittedName>
        <fullName evidence="2">Uncharacterized protein</fullName>
    </submittedName>
</protein>